<organism evidence="3 4">
    <name type="scientific">Clostridium algifaecis</name>
    <dbReference type="NCBI Taxonomy" id="1472040"/>
    <lineage>
        <taxon>Bacteria</taxon>
        <taxon>Bacillati</taxon>
        <taxon>Bacillota</taxon>
        <taxon>Clostridia</taxon>
        <taxon>Eubacteriales</taxon>
        <taxon>Clostridiaceae</taxon>
        <taxon>Clostridium</taxon>
    </lineage>
</organism>
<dbReference type="GO" id="GO:0051301">
    <property type="term" value="P:cell division"/>
    <property type="evidence" value="ECO:0007669"/>
    <property type="project" value="UniProtKB-KW"/>
</dbReference>
<evidence type="ECO:0000259" key="2">
    <source>
        <dbReference type="Pfam" id="PF00905"/>
    </source>
</evidence>
<accession>A0ABS4KP21</accession>
<reference evidence="3 4" key="1">
    <citation type="submission" date="2021-03" db="EMBL/GenBank/DDBJ databases">
        <title>Genomic Encyclopedia of Type Strains, Phase IV (KMG-IV): sequencing the most valuable type-strain genomes for metagenomic binning, comparative biology and taxonomic classification.</title>
        <authorList>
            <person name="Goeker M."/>
        </authorList>
    </citation>
    <scope>NUCLEOTIDE SEQUENCE [LARGE SCALE GENOMIC DNA]</scope>
    <source>
        <strain evidence="3 4">DSM 28783</strain>
    </source>
</reference>
<sequence>MTAIEGLESGAITPDFGVDDNGTFDKGEKNNIVHFDSDGANGYIDLTTAIQKSNNPYFMTVGKRIRDYFGDDNLAKYAWKFGLGVSTSGNVKASKNWS</sequence>
<evidence type="ECO:0000313" key="3">
    <source>
        <dbReference type="EMBL" id="MBP2031784.1"/>
    </source>
</evidence>
<keyword evidence="3" id="KW-0131">Cell cycle</keyword>
<dbReference type="PANTHER" id="PTHR30627">
    <property type="entry name" value="PEPTIDOGLYCAN D,D-TRANSPEPTIDASE"/>
    <property type="match status" value="1"/>
</dbReference>
<protein>
    <submittedName>
        <fullName evidence="3">Cell division protein FtsI/penicillin-binding protein 2</fullName>
    </submittedName>
</protein>
<keyword evidence="4" id="KW-1185">Reference proteome</keyword>
<dbReference type="InterPro" id="IPR012338">
    <property type="entry name" value="Beta-lactam/transpept-like"/>
</dbReference>
<evidence type="ECO:0000313" key="4">
    <source>
        <dbReference type="Proteomes" id="UP001519307"/>
    </source>
</evidence>
<keyword evidence="3" id="KW-0132">Cell division</keyword>
<dbReference type="PANTHER" id="PTHR30627:SF2">
    <property type="entry name" value="PEPTIDOGLYCAN D,D-TRANSPEPTIDASE MRDA"/>
    <property type="match status" value="1"/>
</dbReference>
<dbReference type="Pfam" id="PF00905">
    <property type="entry name" value="Transpeptidase"/>
    <property type="match status" value="1"/>
</dbReference>
<dbReference type="Proteomes" id="UP001519307">
    <property type="component" value="Unassembled WGS sequence"/>
</dbReference>
<feature type="domain" description="Penicillin-binding protein transpeptidase" evidence="2">
    <location>
        <begin position="2"/>
        <end position="90"/>
    </location>
</feature>
<dbReference type="Gene3D" id="3.40.710.10">
    <property type="entry name" value="DD-peptidase/beta-lactamase superfamily"/>
    <property type="match status" value="1"/>
</dbReference>
<dbReference type="InterPro" id="IPR001460">
    <property type="entry name" value="PCN-bd_Tpept"/>
</dbReference>
<proteinExistence type="predicted"/>
<evidence type="ECO:0000256" key="1">
    <source>
        <dbReference type="SAM" id="MobiDB-lite"/>
    </source>
</evidence>
<gene>
    <name evidence="3" type="ORF">J2Z42_000449</name>
</gene>
<feature type="region of interest" description="Disordered" evidence="1">
    <location>
        <begin position="1"/>
        <end position="20"/>
    </location>
</feature>
<name>A0ABS4KP21_9CLOT</name>
<comment type="caution">
    <text evidence="3">The sequence shown here is derived from an EMBL/GenBank/DDBJ whole genome shotgun (WGS) entry which is preliminary data.</text>
</comment>
<dbReference type="EMBL" id="JAGGLM010000001">
    <property type="protein sequence ID" value="MBP2031784.1"/>
    <property type="molecule type" value="Genomic_DNA"/>
</dbReference>
<dbReference type="SUPFAM" id="SSF56601">
    <property type="entry name" value="beta-lactamase/transpeptidase-like"/>
    <property type="match status" value="1"/>
</dbReference>
<dbReference type="InterPro" id="IPR050515">
    <property type="entry name" value="Beta-lactam/transpept"/>
</dbReference>